<feature type="transmembrane region" description="Helical" evidence="8">
    <location>
        <begin position="31"/>
        <end position="53"/>
    </location>
</feature>
<evidence type="ECO:0000256" key="4">
    <source>
        <dbReference type="ARBA" id="ARBA00023004"/>
    </source>
</evidence>
<dbReference type="Pfam" id="PF01814">
    <property type="entry name" value="Hemerythrin"/>
    <property type="match status" value="1"/>
</dbReference>
<dbReference type="PROSITE" id="PS00550">
    <property type="entry name" value="HEMERYTHRINS"/>
    <property type="match status" value="1"/>
</dbReference>
<comment type="caution">
    <text evidence="11">The sequence shown here is derived from an EMBL/GenBank/DDBJ whole genome shotgun (WGS) entry which is preliminary data.</text>
</comment>
<dbReference type="Proteomes" id="UP000306416">
    <property type="component" value="Unassembled WGS sequence"/>
</dbReference>
<dbReference type="SMART" id="SM00304">
    <property type="entry name" value="HAMP"/>
    <property type="match status" value="1"/>
</dbReference>
<dbReference type="Gene3D" id="1.20.120.50">
    <property type="entry name" value="Hemerythrin-like"/>
    <property type="match status" value="1"/>
</dbReference>
<dbReference type="NCBIfam" id="TIGR02481">
    <property type="entry name" value="hemeryth_dom"/>
    <property type="match status" value="1"/>
</dbReference>
<dbReference type="InterPro" id="IPR035938">
    <property type="entry name" value="Hemerythrin-like_sf"/>
</dbReference>
<evidence type="ECO:0000256" key="5">
    <source>
        <dbReference type="ARBA" id="ARBA00023224"/>
    </source>
</evidence>
<dbReference type="Pfam" id="PF00015">
    <property type="entry name" value="MCPsignal"/>
    <property type="match status" value="1"/>
</dbReference>
<dbReference type="PANTHER" id="PTHR32089:SF112">
    <property type="entry name" value="LYSOZYME-LIKE PROTEIN-RELATED"/>
    <property type="match status" value="1"/>
</dbReference>
<feature type="domain" description="Methyl-accepting transducer" evidence="9">
    <location>
        <begin position="111"/>
        <end position="347"/>
    </location>
</feature>
<dbReference type="PROSITE" id="PS50111">
    <property type="entry name" value="CHEMOTAXIS_TRANSDUC_2"/>
    <property type="match status" value="1"/>
</dbReference>
<dbReference type="InterPro" id="IPR004089">
    <property type="entry name" value="MCPsignal_dom"/>
</dbReference>
<dbReference type="GO" id="GO:0016020">
    <property type="term" value="C:membrane"/>
    <property type="evidence" value="ECO:0007669"/>
    <property type="project" value="UniProtKB-SubCell"/>
</dbReference>
<dbReference type="CDD" id="cd12107">
    <property type="entry name" value="Hemerythrin"/>
    <property type="match status" value="1"/>
</dbReference>
<keyword evidence="3" id="KW-0479">Metal-binding</keyword>
<dbReference type="CDD" id="cd11386">
    <property type="entry name" value="MCP_signal"/>
    <property type="match status" value="1"/>
</dbReference>
<evidence type="ECO:0000256" key="7">
    <source>
        <dbReference type="PROSITE-ProRule" id="PRU00284"/>
    </source>
</evidence>
<name>A0A4S1CLP8_9BACT</name>
<keyword evidence="8" id="KW-0812">Transmembrane</keyword>
<dbReference type="PROSITE" id="PS50885">
    <property type="entry name" value="HAMP"/>
    <property type="match status" value="1"/>
</dbReference>
<comment type="subcellular location">
    <subcellularLocation>
        <location evidence="1">Membrane</location>
    </subcellularLocation>
</comment>
<dbReference type="NCBIfam" id="NF033749">
    <property type="entry name" value="bact_hemeryth"/>
    <property type="match status" value="1"/>
</dbReference>
<dbReference type="RefSeq" id="WP_135869022.1">
    <property type="nucleotide sequence ID" value="NZ_SRSC01000001.1"/>
</dbReference>
<proteinExistence type="inferred from homology"/>
<dbReference type="GO" id="GO:0046872">
    <property type="term" value="F:metal ion binding"/>
    <property type="evidence" value="ECO:0007669"/>
    <property type="project" value="UniProtKB-KW"/>
</dbReference>
<dbReference type="InterPro" id="IPR012827">
    <property type="entry name" value="Hemerythrin_metal-bd"/>
</dbReference>
<dbReference type="AlphaFoldDB" id="A0A4S1CLP8"/>
<comment type="similarity">
    <text evidence="2">Belongs to the hemerythrin family.</text>
</comment>
<dbReference type="GO" id="GO:0007165">
    <property type="term" value="P:signal transduction"/>
    <property type="evidence" value="ECO:0007669"/>
    <property type="project" value="UniProtKB-KW"/>
</dbReference>
<dbReference type="PANTHER" id="PTHR32089">
    <property type="entry name" value="METHYL-ACCEPTING CHEMOTAXIS PROTEIN MCPB"/>
    <property type="match status" value="1"/>
</dbReference>
<dbReference type="PROSITE" id="PS51257">
    <property type="entry name" value="PROKAR_LIPOPROTEIN"/>
    <property type="match status" value="1"/>
</dbReference>
<evidence type="ECO:0000256" key="1">
    <source>
        <dbReference type="ARBA" id="ARBA00004370"/>
    </source>
</evidence>
<feature type="domain" description="HAMP" evidence="10">
    <location>
        <begin position="54"/>
        <end position="106"/>
    </location>
</feature>
<reference evidence="11 12" key="1">
    <citation type="submission" date="2019-04" db="EMBL/GenBank/DDBJ databases">
        <title>Geobacter oryzae sp. nov., ferric-reducing bacteria isolated from paddy soil.</title>
        <authorList>
            <person name="Xu Z."/>
            <person name="Masuda Y."/>
            <person name="Itoh H."/>
            <person name="Senoo K."/>
        </authorList>
    </citation>
    <scope>NUCLEOTIDE SEQUENCE [LARGE SCALE GENOMIC DNA]</scope>
    <source>
        <strain evidence="11 12">Red111</strain>
    </source>
</reference>
<protein>
    <submittedName>
        <fullName evidence="11">Bacteriohemerythrin</fullName>
    </submittedName>
</protein>
<keyword evidence="4" id="KW-0408">Iron</keyword>
<keyword evidence="12" id="KW-1185">Reference proteome</keyword>
<dbReference type="InterPro" id="IPR003660">
    <property type="entry name" value="HAMP_dom"/>
</dbReference>
<keyword evidence="5 7" id="KW-0807">Transducer</keyword>
<dbReference type="NCBIfam" id="NF002007">
    <property type="entry name" value="PRK00808.1"/>
    <property type="match status" value="1"/>
</dbReference>
<dbReference type="SMART" id="SM00283">
    <property type="entry name" value="MA"/>
    <property type="match status" value="1"/>
</dbReference>
<evidence type="ECO:0000256" key="3">
    <source>
        <dbReference type="ARBA" id="ARBA00022723"/>
    </source>
</evidence>
<evidence type="ECO:0000259" key="10">
    <source>
        <dbReference type="PROSITE" id="PS50885"/>
    </source>
</evidence>
<keyword evidence="8" id="KW-0472">Membrane</keyword>
<dbReference type="InterPro" id="IPR016131">
    <property type="entry name" value="Haemerythrin_Fe_BS"/>
</dbReference>
<evidence type="ECO:0000313" key="11">
    <source>
        <dbReference type="EMBL" id="TGU74695.1"/>
    </source>
</evidence>
<evidence type="ECO:0000256" key="6">
    <source>
        <dbReference type="ARBA" id="ARBA00029447"/>
    </source>
</evidence>
<evidence type="ECO:0000256" key="8">
    <source>
        <dbReference type="SAM" id="Phobius"/>
    </source>
</evidence>
<comment type="similarity">
    <text evidence="6">Belongs to the methyl-accepting chemotaxis (MCP) protein family.</text>
</comment>
<organism evidence="11 12">
    <name type="scientific">Geomonas terrae</name>
    <dbReference type="NCBI Taxonomy" id="2562681"/>
    <lineage>
        <taxon>Bacteria</taxon>
        <taxon>Pseudomonadati</taxon>
        <taxon>Thermodesulfobacteriota</taxon>
        <taxon>Desulfuromonadia</taxon>
        <taxon>Geobacterales</taxon>
        <taxon>Geobacteraceae</taxon>
        <taxon>Geomonas</taxon>
    </lineage>
</organism>
<dbReference type="InterPro" id="IPR012312">
    <property type="entry name" value="Hemerythrin-like"/>
</dbReference>
<feature type="transmembrane region" description="Helical" evidence="8">
    <location>
        <begin position="7"/>
        <end position="25"/>
    </location>
</feature>
<sequence>MSFSARLITINLIAICATVASTIVVGSCGNIAGMALAGVIIFLISALLCWQVARSETRALRDVAEAIEAAAGGDLSCRVEHIASGEIGRIGTSFNNMMGDWNKTMHQFFTVTDLVRDSVALVSATNDAMAAAAEDVAMQASTIATASEEMSATSGDIARNCLMAAENAHRATDETNAGAAIVRSSAQLMENIAQRVTTTSTSVAGLGERSDQIGAIAGTIEDIADQTNLLALNAAIEAARAGETGRGFAVVADEVRALAERTTRATKEIDAMIKSIQSETREAVGAMSEGVEQVNQGTAETCRSGEALAGILTMINDLTMQLSQIATAAEEQTATTHEITSNIQMITSVVNSNVESARNTRAATGKLVQQVDELHELVSHFQLSDAMVWDPSYATTINTFDDQHKKLFAMINELSQAMQHKRSKDAIGSVLQRLIEYTGSHFAAEEEAFRKSGYPEETAHVQQHRDLVRQVLELQEKFKSGETVLTHDVIEFLQNWLVNHIKGTDKRYAPHLTKAGIR</sequence>
<dbReference type="Gene3D" id="1.10.287.950">
    <property type="entry name" value="Methyl-accepting chemotaxis protein"/>
    <property type="match status" value="1"/>
</dbReference>
<dbReference type="EMBL" id="SRSC01000001">
    <property type="protein sequence ID" value="TGU74695.1"/>
    <property type="molecule type" value="Genomic_DNA"/>
</dbReference>
<evidence type="ECO:0000313" key="12">
    <source>
        <dbReference type="Proteomes" id="UP000306416"/>
    </source>
</evidence>
<evidence type="ECO:0000259" key="9">
    <source>
        <dbReference type="PROSITE" id="PS50111"/>
    </source>
</evidence>
<accession>A0A4S1CLP8</accession>
<gene>
    <name evidence="11" type="ORF">E4633_04325</name>
</gene>
<dbReference type="Pfam" id="PF00672">
    <property type="entry name" value="HAMP"/>
    <property type="match status" value="1"/>
</dbReference>
<dbReference type="FunFam" id="1.10.287.950:FF:000001">
    <property type="entry name" value="Methyl-accepting chemotaxis sensory transducer"/>
    <property type="match status" value="1"/>
</dbReference>
<dbReference type="SUPFAM" id="SSF58104">
    <property type="entry name" value="Methyl-accepting chemotaxis protein (MCP) signaling domain"/>
    <property type="match status" value="1"/>
</dbReference>
<dbReference type="GO" id="GO:0006935">
    <property type="term" value="P:chemotaxis"/>
    <property type="evidence" value="ECO:0007669"/>
    <property type="project" value="UniProtKB-ARBA"/>
</dbReference>
<evidence type="ECO:0000256" key="2">
    <source>
        <dbReference type="ARBA" id="ARBA00010587"/>
    </source>
</evidence>
<keyword evidence="8" id="KW-1133">Transmembrane helix</keyword>
<dbReference type="SUPFAM" id="SSF47188">
    <property type="entry name" value="Hemerythrin-like"/>
    <property type="match status" value="1"/>
</dbReference>